<dbReference type="GO" id="GO:0015937">
    <property type="term" value="P:coenzyme A biosynthetic process"/>
    <property type="evidence" value="ECO:0007669"/>
    <property type="project" value="UniProtKB-UniRule"/>
</dbReference>
<dbReference type="AlphaFoldDB" id="A0A8U0HPZ7"/>
<comment type="pathway">
    <text evidence="1">Cofactor biosynthesis; coenzyme A biosynthesis.</text>
</comment>
<sequence length="263" mass="26970">MRAFAPGSVTAVFAPAETADQSKGASVAVADGVVADVTPAERRHADPVVAVGGEPTDFEPVELALRELDVPARADLTAEVPIGRGFGASGAATLAALLAANAEFGLDYSREQLVEVAHRAEVEAGTGLGDVFVQNRGGLVVGDGGDPRKYERETPVEYASFGPIATEEALADDDLMAAVAREGSATLDALPDDPSLARVTRDSWAFAQAVDLPTDEVREAVAEVEAAGGVASMAMVGETVFAVGVEGVLPNRTEVCPDGAKLL</sequence>
<protein>
    <recommendedName>
        <fullName evidence="1">Pantoate kinase</fullName>
        <shortName evidence="1">PoK</shortName>
        <ecNumber evidence="1">2.7.1.169</ecNumber>
    </recommendedName>
</protein>
<dbReference type="InterPro" id="IPR006204">
    <property type="entry name" value="GHMP_kinase_N_dom"/>
</dbReference>
<comment type="similarity">
    <text evidence="1">Belongs to the GHMP kinase family. PoK subfamily.</text>
</comment>
<keyword evidence="4" id="KW-1185">Reference proteome</keyword>
<dbReference type="RefSeq" id="WP_248649181.1">
    <property type="nucleotide sequence ID" value="NZ_CP096659.1"/>
</dbReference>
<dbReference type="PANTHER" id="PTHR42282:SF1">
    <property type="entry name" value="PANTOATE KINASE"/>
    <property type="match status" value="1"/>
</dbReference>
<organism evidence="3 4">
    <name type="scientific">Halorussus limi</name>
    <dbReference type="NCBI Taxonomy" id="2938695"/>
    <lineage>
        <taxon>Archaea</taxon>
        <taxon>Methanobacteriati</taxon>
        <taxon>Methanobacteriota</taxon>
        <taxon>Stenosarchaea group</taxon>
        <taxon>Halobacteria</taxon>
        <taxon>Halobacteriales</taxon>
        <taxon>Haladaptataceae</taxon>
        <taxon>Halorussus</taxon>
    </lineage>
</organism>
<evidence type="ECO:0000313" key="4">
    <source>
        <dbReference type="Proteomes" id="UP000830729"/>
    </source>
</evidence>
<keyword evidence="1" id="KW-0808">Transferase</keyword>
<feature type="domain" description="GHMP kinase N-terminal" evidence="2">
    <location>
        <begin position="66"/>
        <end position="137"/>
    </location>
</feature>
<dbReference type="HAMAP" id="MF_02223">
    <property type="entry name" value="Pantoate_kinase"/>
    <property type="match status" value="1"/>
</dbReference>
<dbReference type="EMBL" id="CP096659">
    <property type="protein sequence ID" value="UPV73125.1"/>
    <property type="molecule type" value="Genomic_DNA"/>
</dbReference>
<dbReference type="Gene3D" id="3.30.230.10">
    <property type="match status" value="1"/>
</dbReference>
<dbReference type="InterPro" id="IPR020568">
    <property type="entry name" value="Ribosomal_Su5_D2-typ_SF"/>
</dbReference>
<dbReference type="KEGG" id="halx:M0R89_11260"/>
<dbReference type="Pfam" id="PF00288">
    <property type="entry name" value="GHMP_kinases_N"/>
    <property type="match status" value="1"/>
</dbReference>
<evidence type="ECO:0000259" key="2">
    <source>
        <dbReference type="Pfam" id="PF00288"/>
    </source>
</evidence>
<name>A0A8U0HPZ7_9EURY</name>
<comment type="catalytic activity">
    <reaction evidence="1">
        <text>(R)-pantoate + ATP = (R)-4-phosphopantoate + ADP + H(+)</text>
        <dbReference type="Rhea" id="RHEA:28246"/>
        <dbReference type="ChEBI" id="CHEBI:15378"/>
        <dbReference type="ChEBI" id="CHEBI:15980"/>
        <dbReference type="ChEBI" id="CHEBI:30616"/>
        <dbReference type="ChEBI" id="CHEBI:61294"/>
        <dbReference type="ChEBI" id="CHEBI:456216"/>
        <dbReference type="EC" id="2.7.1.169"/>
    </reaction>
</comment>
<dbReference type="InterPro" id="IPR014721">
    <property type="entry name" value="Ribsml_uS5_D2-typ_fold_subgr"/>
</dbReference>
<gene>
    <name evidence="3" type="ORF">M0R89_11260</name>
</gene>
<keyword evidence="1 3" id="KW-0418">Kinase</keyword>
<comment type="function">
    <text evidence="1">Phosphorylates (R)-pantoate to form (R)-4-phosphopantoate in the CoA biosynthesis pathway.</text>
</comment>
<reference evidence="3 4" key="1">
    <citation type="submission" date="2022-04" db="EMBL/GenBank/DDBJ databases">
        <title>Diverse halophilic archaea isolated from saline environments.</title>
        <authorList>
            <person name="Cui H.-L."/>
        </authorList>
    </citation>
    <scope>NUCLEOTIDE SEQUENCE [LARGE SCALE GENOMIC DNA]</scope>
    <source>
        <strain evidence="3 4">XZYJT49</strain>
    </source>
</reference>
<dbReference type="EC" id="2.7.1.169" evidence="1"/>
<keyword evidence="1" id="KW-0067">ATP-binding</keyword>
<proteinExistence type="inferred from homology"/>
<accession>A0A8U0HPZ7</accession>
<dbReference type="GeneID" id="72185785"/>
<keyword evidence="1" id="KW-0547">Nucleotide-binding</keyword>
<evidence type="ECO:0000313" key="3">
    <source>
        <dbReference type="EMBL" id="UPV73125.1"/>
    </source>
</evidence>
<dbReference type="GO" id="GO:0005524">
    <property type="term" value="F:ATP binding"/>
    <property type="evidence" value="ECO:0007669"/>
    <property type="project" value="UniProtKB-KW"/>
</dbReference>
<dbReference type="Proteomes" id="UP000830729">
    <property type="component" value="Chromosome"/>
</dbReference>
<evidence type="ECO:0000256" key="1">
    <source>
        <dbReference type="HAMAP-Rule" id="MF_02223"/>
    </source>
</evidence>
<dbReference type="GO" id="GO:0016301">
    <property type="term" value="F:kinase activity"/>
    <property type="evidence" value="ECO:0007669"/>
    <property type="project" value="UniProtKB-UniRule"/>
</dbReference>
<dbReference type="InterPro" id="IPR012043">
    <property type="entry name" value="PoK"/>
</dbReference>
<keyword evidence="1" id="KW-0173">Coenzyme A biosynthesis</keyword>
<dbReference type="PANTHER" id="PTHR42282">
    <property type="entry name" value="PANTOATE KINASE-RELATED"/>
    <property type="match status" value="1"/>
</dbReference>
<dbReference type="SUPFAM" id="SSF54211">
    <property type="entry name" value="Ribosomal protein S5 domain 2-like"/>
    <property type="match status" value="1"/>
</dbReference>